<evidence type="ECO:0000256" key="1">
    <source>
        <dbReference type="ARBA" id="ARBA00010928"/>
    </source>
</evidence>
<sequence>MDSNLTLALIGTSGIAPTYAALLHDLDDVSLAWVHSRSLERAKAFAARSGIPHCTATLATLFSDPQLDGVLIVTEPHRHLDIAFQALAAGKHMLIEKPLDVDLQKAAHFCAAAQDFQGVISVVSQKRFDPVLQAMKAHLSHEAAGLPKTVQLSMLWHRDAAYYAKGTGWRTRHSAVFLNQGIHWLDVLNWLFGVPSRIQVISRKTRNFLECADQTTAILDYPDKTSAAICGGTFCSRSYPDRFTIYSPTHCLDYGEYFLQRYPAPVKTPWYHRLKHPFTPPAPPPGEPFPDLLALQLQDFLEAIRQNRPPVTTLDAAWHALNVAHALSELPHEPVDT</sequence>
<dbReference type="EMBL" id="WJJP01000170">
    <property type="protein sequence ID" value="MBD3323999.1"/>
    <property type="molecule type" value="Genomic_DNA"/>
</dbReference>
<evidence type="ECO:0000259" key="4">
    <source>
        <dbReference type="Pfam" id="PF22725"/>
    </source>
</evidence>
<dbReference type="InterPro" id="IPR036291">
    <property type="entry name" value="NAD(P)-bd_dom_sf"/>
</dbReference>
<evidence type="ECO:0000313" key="6">
    <source>
        <dbReference type="Proteomes" id="UP000649604"/>
    </source>
</evidence>
<evidence type="ECO:0000259" key="3">
    <source>
        <dbReference type="Pfam" id="PF01408"/>
    </source>
</evidence>
<protein>
    <recommendedName>
        <fullName evidence="7">Oxidoreductase</fullName>
    </recommendedName>
</protein>
<proteinExistence type="inferred from homology"/>
<dbReference type="PANTHER" id="PTHR43708">
    <property type="entry name" value="CONSERVED EXPRESSED OXIDOREDUCTASE (EUROFUNG)"/>
    <property type="match status" value="1"/>
</dbReference>
<dbReference type="Gene3D" id="3.30.360.10">
    <property type="entry name" value="Dihydrodipicolinate Reductase, domain 2"/>
    <property type="match status" value="1"/>
</dbReference>
<organism evidence="5 6">
    <name type="scientific">candidate division KSB3 bacterium</name>
    <dbReference type="NCBI Taxonomy" id="2044937"/>
    <lineage>
        <taxon>Bacteria</taxon>
        <taxon>candidate division KSB3</taxon>
    </lineage>
</organism>
<dbReference type="InterPro" id="IPR000683">
    <property type="entry name" value="Gfo/Idh/MocA-like_OxRdtase_N"/>
</dbReference>
<dbReference type="Proteomes" id="UP000649604">
    <property type="component" value="Unassembled WGS sequence"/>
</dbReference>
<dbReference type="InterPro" id="IPR055170">
    <property type="entry name" value="GFO_IDH_MocA-like_dom"/>
</dbReference>
<accession>A0A9D5Q4R7</accession>
<feature type="domain" description="GFO/IDH/MocA-like oxidoreductase" evidence="4">
    <location>
        <begin position="133"/>
        <end position="246"/>
    </location>
</feature>
<dbReference type="InterPro" id="IPR051317">
    <property type="entry name" value="Gfo/Idh/MocA_oxidoreduct"/>
</dbReference>
<feature type="domain" description="Gfo/Idh/MocA-like oxidoreductase N-terminal" evidence="3">
    <location>
        <begin position="7"/>
        <end position="122"/>
    </location>
</feature>
<dbReference type="SUPFAM" id="SSF51735">
    <property type="entry name" value="NAD(P)-binding Rossmann-fold domains"/>
    <property type="match status" value="1"/>
</dbReference>
<dbReference type="AlphaFoldDB" id="A0A9D5Q4R7"/>
<evidence type="ECO:0000313" key="5">
    <source>
        <dbReference type="EMBL" id="MBD3323999.1"/>
    </source>
</evidence>
<dbReference type="GO" id="GO:0016491">
    <property type="term" value="F:oxidoreductase activity"/>
    <property type="evidence" value="ECO:0007669"/>
    <property type="project" value="UniProtKB-KW"/>
</dbReference>
<comment type="caution">
    <text evidence="5">The sequence shown here is derived from an EMBL/GenBank/DDBJ whole genome shotgun (WGS) entry which is preliminary data.</text>
</comment>
<gene>
    <name evidence="5" type="ORF">GF339_05405</name>
</gene>
<evidence type="ECO:0008006" key="7">
    <source>
        <dbReference type="Google" id="ProtNLM"/>
    </source>
</evidence>
<evidence type="ECO:0000256" key="2">
    <source>
        <dbReference type="ARBA" id="ARBA00023002"/>
    </source>
</evidence>
<dbReference type="SUPFAM" id="SSF55347">
    <property type="entry name" value="Glyceraldehyde-3-phosphate dehydrogenase-like, C-terminal domain"/>
    <property type="match status" value="1"/>
</dbReference>
<reference evidence="5" key="1">
    <citation type="submission" date="2019-11" db="EMBL/GenBank/DDBJ databases">
        <title>Microbial mats filling the niche in hypersaline microbial mats.</title>
        <authorList>
            <person name="Wong H.L."/>
            <person name="Macleod F.I."/>
            <person name="White R.A. III"/>
            <person name="Burns B.P."/>
        </authorList>
    </citation>
    <scope>NUCLEOTIDE SEQUENCE</scope>
    <source>
        <strain evidence="5">Rbin_158</strain>
    </source>
</reference>
<dbReference type="Pfam" id="PF22725">
    <property type="entry name" value="GFO_IDH_MocA_C3"/>
    <property type="match status" value="1"/>
</dbReference>
<dbReference type="Pfam" id="PF01408">
    <property type="entry name" value="GFO_IDH_MocA"/>
    <property type="match status" value="1"/>
</dbReference>
<name>A0A9D5Q4R7_9BACT</name>
<dbReference type="Gene3D" id="3.40.50.720">
    <property type="entry name" value="NAD(P)-binding Rossmann-like Domain"/>
    <property type="match status" value="1"/>
</dbReference>
<comment type="similarity">
    <text evidence="1">Belongs to the Gfo/Idh/MocA family.</text>
</comment>
<keyword evidence="2" id="KW-0560">Oxidoreductase</keyword>
<dbReference type="PANTHER" id="PTHR43708:SF5">
    <property type="entry name" value="CONSERVED EXPRESSED OXIDOREDUCTASE (EUROFUNG)-RELATED"/>
    <property type="match status" value="1"/>
</dbReference>
<dbReference type="GO" id="GO:0000166">
    <property type="term" value="F:nucleotide binding"/>
    <property type="evidence" value="ECO:0007669"/>
    <property type="project" value="InterPro"/>
</dbReference>